<comment type="catalytic activity">
    <reaction evidence="14">
        <text>[GlcNAc-(1-&gt;4)-Mur2Ac(oyl-L-Ala-gamma-D-Glu-L-Lys-D-Ala-D-Ala)](n)-di-trans,octa-cis-undecaprenyl diphosphate + beta-D-GlcNAc-(1-&gt;4)-Mur2Ac(oyl-L-Ala-gamma-D-Glu-L-Lys-D-Ala-D-Ala)-di-trans,octa-cis-undecaprenyl diphosphate = [GlcNAc-(1-&gt;4)-Mur2Ac(oyl-L-Ala-gamma-D-Glu-L-Lys-D-Ala-D-Ala)](n+1)-di-trans,octa-cis-undecaprenyl diphosphate + di-trans,octa-cis-undecaprenyl diphosphate + H(+)</text>
        <dbReference type="Rhea" id="RHEA:23708"/>
        <dbReference type="Rhea" id="RHEA-COMP:9602"/>
        <dbReference type="Rhea" id="RHEA-COMP:9603"/>
        <dbReference type="ChEBI" id="CHEBI:15378"/>
        <dbReference type="ChEBI" id="CHEBI:58405"/>
        <dbReference type="ChEBI" id="CHEBI:60033"/>
        <dbReference type="ChEBI" id="CHEBI:78435"/>
        <dbReference type="EC" id="2.4.99.28"/>
    </reaction>
</comment>
<evidence type="ECO:0000256" key="6">
    <source>
        <dbReference type="ARBA" id="ARBA00022676"/>
    </source>
</evidence>
<evidence type="ECO:0000256" key="14">
    <source>
        <dbReference type="ARBA" id="ARBA00049902"/>
    </source>
</evidence>
<evidence type="ECO:0000256" key="9">
    <source>
        <dbReference type="ARBA" id="ARBA00022960"/>
    </source>
</evidence>
<dbReference type="PANTHER" id="PTHR32282">
    <property type="entry name" value="BINDING PROTEIN TRANSPEPTIDASE, PUTATIVE-RELATED"/>
    <property type="match status" value="1"/>
</dbReference>
<keyword evidence="19" id="KW-1185">Reference proteome</keyword>
<name>A0A7T7F1V9_9BACT</name>
<evidence type="ECO:0000256" key="5">
    <source>
        <dbReference type="ARBA" id="ARBA00022670"/>
    </source>
</evidence>
<sequence length="743" mass="81663">MAAPGPRKRTTRKKSTTKKKAASSRGGAKKKAAKRKAPAKRARRKRPAARRKKGSFKQRFLRLALLSGILGFLGLAVVLFVYARMAASYDLSDISRMPERSRILDVKGREIGSLHGENRETVPLGEVSPVFIDALLAREDSRFYEHGGVDYFGVVRAAIRNVKEMSNVQGASTLSMQLARNRFGLKDKTYHRKLLEVMITRRLEAMYSKDQLLEAYVNLIYYGSGIYGIQRASEVYFEKPARDLTTSEAAMLAGIIRGPTPFSPFRNLDAAKDQMRQVLDRMVDTGALTVAEAEAAKKAPVHIRPPERRIINDTYALDIVRRELDLLLDDELAVEGGLQIFTTLDTDLQSAALTSLNSHLESIEALPGYRHQKKADFHSAVRNGVRTAPRYLQGAVVVIDNKTGGIRAIVGGRDLRDSSYNRAIQAKRQVGSIFKPMVYATAFSKGMLQYQRVDDGPIRPGEIQGAPRSWRPSNSDGKYMGIQPAEVGLIKSRNTMTVRVGNYAGLKDVKYTADAVGLGYDLPNGPSIFLGSFESTLKDITSAYTVFPNGGMKNRPFVISQIRTRDGRIVYNSGVMGSSVIAPGAAQLTGRVLEKAMMAGGTGVGARSLGFRAPAGGKTGTTNDYRDAWFVGFTESLTAGVWVGLDQNQRTIGGGYGSRLALPVWTQVMLTAQKNGYPMGELGFGRDLVSVSLCRESGLLATKFCRQAGLETNTRMPKDLKPARACGHKHDNQRSWLERTFSR</sequence>
<evidence type="ECO:0000256" key="8">
    <source>
        <dbReference type="ARBA" id="ARBA00022801"/>
    </source>
</evidence>
<dbReference type="Proteomes" id="UP000475117">
    <property type="component" value="Chromosome"/>
</dbReference>
<feature type="region of interest" description="Disordered" evidence="15">
    <location>
        <begin position="1"/>
        <end position="53"/>
    </location>
</feature>
<keyword evidence="12" id="KW-0961">Cell wall biogenesis/degradation</keyword>
<reference evidence="18 19" key="1">
    <citation type="submission" date="2020-12" db="EMBL/GenBank/DDBJ databases">
        <title>Sulforoseuscoccus oceanibium gen. nov., sp. nov., a representative of the phylum Verrucomicrobia with special cytoplasmic membrane, and proposal of Sulforoseuscoccusaceae fam. nov.</title>
        <authorList>
            <person name="Xi F."/>
        </authorList>
    </citation>
    <scope>NUCLEOTIDE SEQUENCE [LARGE SCALE GENOMIC DNA]</scope>
    <source>
        <strain evidence="18 19">T37</strain>
    </source>
</reference>
<evidence type="ECO:0000256" key="15">
    <source>
        <dbReference type="SAM" id="MobiDB-lite"/>
    </source>
</evidence>
<dbReference type="EMBL" id="CP066776">
    <property type="protein sequence ID" value="QQL45285.1"/>
    <property type="molecule type" value="Genomic_DNA"/>
</dbReference>
<dbReference type="InterPro" id="IPR050396">
    <property type="entry name" value="Glycosyltr_51/Transpeptidase"/>
</dbReference>
<dbReference type="InterPro" id="IPR036950">
    <property type="entry name" value="PBP_transglycosylase"/>
</dbReference>
<proteinExistence type="inferred from homology"/>
<dbReference type="InterPro" id="IPR001460">
    <property type="entry name" value="PCN-bd_Tpept"/>
</dbReference>
<dbReference type="RefSeq" id="WP_164363937.1">
    <property type="nucleotide sequence ID" value="NZ_CP066776.1"/>
</dbReference>
<comment type="catalytic activity">
    <reaction evidence="13">
        <text>Preferential cleavage: (Ac)2-L-Lys-D-Ala-|-D-Ala. Also transpeptidation of peptidyl-alanyl moieties that are N-acyl substituents of D-alanine.</text>
        <dbReference type="EC" id="3.4.16.4"/>
    </reaction>
</comment>
<evidence type="ECO:0000259" key="17">
    <source>
        <dbReference type="Pfam" id="PF00912"/>
    </source>
</evidence>
<keyword evidence="4" id="KW-0121">Carboxypeptidase</keyword>
<dbReference type="Pfam" id="PF00905">
    <property type="entry name" value="Transpeptidase"/>
    <property type="match status" value="1"/>
</dbReference>
<dbReference type="PANTHER" id="PTHR32282:SF33">
    <property type="entry name" value="PEPTIDOGLYCAN GLYCOSYLTRANSFERASE"/>
    <property type="match status" value="1"/>
</dbReference>
<feature type="domain" description="Glycosyl transferase family 51" evidence="17">
    <location>
        <begin position="108"/>
        <end position="282"/>
    </location>
</feature>
<comment type="similarity">
    <text evidence="3">In the N-terminal section; belongs to the glycosyltransferase 51 family.</text>
</comment>
<accession>A0A7T7F1V9</accession>
<evidence type="ECO:0000313" key="18">
    <source>
        <dbReference type="EMBL" id="QQL45285.1"/>
    </source>
</evidence>
<dbReference type="InterPro" id="IPR001264">
    <property type="entry name" value="Glyco_trans_51"/>
</dbReference>
<dbReference type="GO" id="GO:0006508">
    <property type="term" value="P:proteolysis"/>
    <property type="evidence" value="ECO:0007669"/>
    <property type="project" value="UniProtKB-KW"/>
</dbReference>
<keyword evidence="7" id="KW-0808">Transferase</keyword>
<keyword evidence="9" id="KW-0133">Cell shape</keyword>
<dbReference type="Gene3D" id="3.40.710.10">
    <property type="entry name" value="DD-peptidase/beta-lactamase superfamily"/>
    <property type="match status" value="1"/>
</dbReference>
<comment type="similarity">
    <text evidence="2">In the C-terminal section; belongs to the transpeptidase family.</text>
</comment>
<keyword evidence="8" id="KW-0378">Hydrolase</keyword>
<keyword evidence="6" id="KW-0328">Glycosyltransferase</keyword>
<protein>
    <submittedName>
        <fullName evidence="18">Transglycosylase domain-containing protein</fullName>
    </submittedName>
</protein>
<feature type="region of interest" description="Disordered" evidence="15">
    <location>
        <begin position="458"/>
        <end position="477"/>
    </location>
</feature>
<evidence type="ECO:0000256" key="4">
    <source>
        <dbReference type="ARBA" id="ARBA00022645"/>
    </source>
</evidence>
<dbReference type="SUPFAM" id="SSF53955">
    <property type="entry name" value="Lysozyme-like"/>
    <property type="match status" value="1"/>
</dbReference>
<dbReference type="KEGG" id="soa:G3M56_001480"/>
<evidence type="ECO:0000256" key="10">
    <source>
        <dbReference type="ARBA" id="ARBA00022984"/>
    </source>
</evidence>
<dbReference type="GO" id="GO:0030288">
    <property type="term" value="C:outer membrane-bounded periplasmic space"/>
    <property type="evidence" value="ECO:0007669"/>
    <property type="project" value="TreeGrafter"/>
</dbReference>
<evidence type="ECO:0000256" key="11">
    <source>
        <dbReference type="ARBA" id="ARBA00023268"/>
    </source>
</evidence>
<gene>
    <name evidence="18" type="ORF">G3M56_001480</name>
</gene>
<evidence type="ECO:0000256" key="13">
    <source>
        <dbReference type="ARBA" id="ARBA00034000"/>
    </source>
</evidence>
<dbReference type="Pfam" id="PF00912">
    <property type="entry name" value="Transgly"/>
    <property type="match status" value="1"/>
</dbReference>
<dbReference type="GO" id="GO:0009252">
    <property type="term" value="P:peptidoglycan biosynthetic process"/>
    <property type="evidence" value="ECO:0007669"/>
    <property type="project" value="UniProtKB-KW"/>
</dbReference>
<dbReference type="InterPro" id="IPR012338">
    <property type="entry name" value="Beta-lactam/transpept-like"/>
</dbReference>
<evidence type="ECO:0000256" key="1">
    <source>
        <dbReference type="ARBA" id="ARBA00004752"/>
    </source>
</evidence>
<evidence type="ECO:0000313" key="19">
    <source>
        <dbReference type="Proteomes" id="UP000475117"/>
    </source>
</evidence>
<dbReference type="GO" id="GO:0009002">
    <property type="term" value="F:serine-type D-Ala-D-Ala carboxypeptidase activity"/>
    <property type="evidence" value="ECO:0007669"/>
    <property type="project" value="UniProtKB-EC"/>
</dbReference>
<organism evidence="18 19">
    <name type="scientific">Sulfuriroseicoccus oceanibius</name>
    <dbReference type="NCBI Taxonomy" id="2707525"/>
    <lineage>
        <taxon>Bacteria</taxon>
        <taxon>Pseudomonadati</taxon>
        <taxon>Verrucomicrobiota</taxon>
        <taxon>Verrucomicrobiia</taxon>
        <taxon>Verrucomicrobiales</taxon>
        <taxon>Verrucomicrobiaceae</taxon>
        <taxon>Sulfuriroseicoccus</taxon>
    </lineage>
</organism>
<dbReference type="Gene3D" id="1.10.3810.10">
    <property type="entry name" value="Biosynthetic peptidoglycan transglycosylase-like"/>
    <property type="match status" value="1"/>
</dbReference>
<comment type="pathway">
    <text evidence="1">Cell wall biogenesis; peptidoglycan biosynthesis.</text>
</comment>
<dbReference type="AlphaFoldDB" id="A0A7T7F1V9"/>
<keyword evidence="10" id="KW-0573">Peptidoglycan synthesis</keyword>
<evidence type="ECO:0000256" key="2">
    <source>
        <dbReference type="ARBA" id="ARBA00007090"/>
    </source>
</evidence>
<keyword evidence="11" id="KW-0511">Multifunctional enzyme</keyword>
<dbReference type="GO" id="GO:0071555">
    <property type="term" value="P:cell wall organization"/>
    <property type="evidence" value="ECO:0007669"/>
    <property type="project" value="UniProtKB-KW"/>
</dbReference>
<dbReference type="FunFam" id="1.10.3810.10:FF:000001">
    <property type="entry name" value="Penicillin-binding protein 1A"/>
    <property type="match status" value="1"/>
</dbReference>
<dbReference type="GO" id="GO:0008658">
    <property type="term" value="F:penicillin binding"/>
    <property type="evidence" value="ECO:0007669"/>
    <property type="project" value="InterPro"/>
</dbReference>
<dbReference type="GO" id="GO:0008955">
    <property type="term" value="F:peptidoglycan glycosyltransferase activity"/>
    <property type="evidence" value="ECO:0007669"/>
    <property type="project" value="UniProtKB-EC"/>
</dbReference>
<feature type="domain" description="Penicillin-binding protein transpeptidase" evidence="16">
    <location>
        <begin position="394"/>
        <end position="667"/>
    </location>
</feature>
<evidence type="ECO:0000256" key="3">
    <source>
        <dbReference type="ARBA" id="ARBA00007739"/>
    </source>
</evidence>
<dbReference type="InterPro" id="IPR023346">
    <property type="entry name" value="Lysozyme-like_dom_sf"/>
</dbReference>
<evidence type="ECO:0000259" key="16">
    <source>
        <dbReference type="Pfam" id="PF00905"/>
    </source>
</evidence>
<evidence type="ECO:0000256" key="7">
    <source>
        <dbReference type="ARBA" id="ARBA00022679"/>
    </source>
</evidence>
<dbReference type="SUPFAM" id="SSF56601">
    <property type="entry name" value="beta-lactamase/transpeptidase-like"/>
    <property type="match status" value="1"/>
</dbReference>
<keyword evidence="5" id="KW-0645">Protease</keyword>
<dbReference type="GO" id="GO:0008360">
    <property type="term" value="P:regulation of cell shape"/>
    <property type="evidence" value="ECO:0007669"/>
    <property type="project" value="UniProtKB-KW"/>
</dbReference>
<evidence type="ECO:0000256" key="12">
    <source>
        <dbReference type="ARBA" id="ARBA00023316"/>
    </source>
</evidence>